<sequence length="267" mass="29005">MTTDGNGFVVTGVDTDPEKPSLFFVGGSLVESSFSHPQDRFVSKVAKSVDWNVFNAGYSGTTLLQSCVMIMVKLPMLAKAGDTIMLFVSQSDANAARSQGGYWTNNSTYSPIKPPAEQAPGIEFSFKHTETLLDTISVFLKGMGINLVVASSPYRRIDWSTDKWIRGHYGTLESFKKAQELRRGLNQTAKAHSVVSGIDFLDLASEIDGDPGLFYDEQHFNKAGHIRAAEAISEFLVANGVPSRETVSTSQPVVPVPAQDTGSFQVI</sequence>
<keyword evidence="2" id="KW-1185">Reference proteome</keyword>
<evidence type="ECO:0000313" key="2">
    <source>
        <dbReference type="Proteomes" id="UP000515743"/>
    </source>
</evidence>
<dbReference type="RefSeq" id="WP_185176618.1">
    <property type="nucleotide sequence ID" value="NZ_CP059404.1"/>
</dbReference>
<dbReference type="InterPro" id="IPR036514">
    <property type="entry name" value="SGNH_hydro_sf"/>
</dbReference>
<dbReference type="Gene3D" id="3.40.50.1110">
    <property type="entry name" value="SGNH hydrolase"/>
    <property type="match status" value="1"/>
</dbReference>
<dbReference type="AlphaFoldDB" id="A0A7G7CRM9"/>
<dbReference type="GO" id="GO:0016787">
    <property type="term" value="F:hydrolase activity"/>
    <property type="evidence" value="ECO:0007669"/>
    <property type="project" value="UniProtKB-KW"/>
</dbReference>
<organism evidence="1 2">
    <name type="scientific">Corynebacterium incognita</name>
    <dbReference type="NCBI Taxonomy" id="2754725"/>
    <lineage>
        <taxon>Bacteria</taxon>
        <taxon>Bacillati</taxon>
        <taxon>Actinomycetota</taxon>
        <taxon>Actinomycetes</taxon>
        <taxon>Mycobacteriales</taxon>
        <taxon>Corynebacteriaceae</taxon>
        <taxon>Corynebacterium</taxon>
    </lineage>
</organism>
<dbReference type="KEGG" id="cik:H0194_04500"/>
<gene>
    <name evidence="1" type="ORF">H0194_04500</name>
</gene>
<dbReference type="EMBL" id="CP059404">
    <property type="protein sequence ID" value="QNE90245.1"/>
    <property type="molecule type" value="Genomic_DNA"/>
</dbReference>
<dbReference type="SUPFAM" id="SSF52266">
    <property type="entry name" value="SGNH hydrolase"/>
    <property type="match status" value="1"/>
</dbReference>
<keyword evidence="1" id="KW-0378">Hydrolase</keyword>
<dbReference type="Proteomes" id="UP000515743">
    <property type="component" value="Chromosome"/>
</dbReference>
<name>A0A7G7CRM9_9CORY</name>
<reference evidence="1 2" key="1">
    <citation type="submission" date="2020-07" db="EMBL/GenBank/DDBJ databases">
        <title>Complete genome and description of Corynebacterium incognita strain Marseille-Q3630 sp. nov.</title>
        <authorList>
            <person name="Boxberger M."/>
        </authorList>
    </citation>
    <scope>NUCLEOTIDE SEQUENCE [LARGE SCALE GENOMIC DNA]</scope>
    <source>
        <strain evidence="1 2">Marseille-Q3630</strain>
    </source>
</reference>
<accession>A0A7G7CRM9</accession>
<proteinExistence type="predicted"/>
<protein>
    <submittedName>
        <fullName evidence="1">SGNH/GDSL hydrolase family protein</fullName>
    </submittedName>
</protein>
<evidence type="ECO:0000313" key="1">
    <source>
        <dbReference type="EMBL" id="QNE90245.1"/>
    </source>
</evidence>
<dbReference type="CDD" id="cd00229">
    <property type="entry name" value="SGNH_hydrolase"/>
    <property type="match status" value="1"/>
</dbReference>